<dbReference type="PROSITE" id="PS00018">
    <property type="entry name" value="EF_HAND_1"/>
    <property type="match status" value="1"/>
</dbReference>
<dbReference type="EMBL" id="CAMXCT030000796">
    <property type="protein sequence ID" value="CAL4770674.1"/>
    <property type="molecule type" value="Genomic_DNA"/>
</dbReference>
<accession>A0A9P1FR22</accession>
<reference evidence="5" key="2">
    <citation type="submission" date="2024-04" db="EMBL/GenBank/DDBJ databases">
        <authorList>
            <person name="Chen Y."/>
            <person name="Shah S."/>
            <person name="Dougan E. K."/>
            <person name="Thang M."/>
            <person name="Chan C."/>
        </authorList>
    </citation>
    <scope>NUCLEOTIDE SEQUENCE [LARGE SCALE GENOMIC DNA]</scope>
</reference>
<protein>
    <submittedName>
        <fullName evidence="6">Voltage-dependent T-type calcium channel subunit alpha-1H</fullName>
    </submittedName>
</protein>
<reference evidence="4" key="1">
    <citation type="submission" date="2022-10" db="EMBL/GenBank/DDBJ databases">
        <authorList>
            <person name="Chen Y."/>
            <person name="Dougan E. K."/>
            <person name="Chan C."/>
            <person name="Rhodes N."/>
            <person name="Thang M."/>
        </authorList>
    </citation>
    <scope>NUCLEOTIDE SEQUENCE</scope>
</reference>
<evidence type="ECO:0000313" key="6">
    <source>
        <dbReference type="EMBL" id="CAL4770674.1"/>
    </source>
</evidence>
<dbReference type="InterPro" id="IPR018247">
    <property type="entry name" value="EF_Hand_1_Ca_BS"/>
</dbReference>
<name>A0A9P1FR22_9DINO</name>
<keyword evidence="1" id="KW-0106">Calcium</keyword>
<dbReference type="Pfam" id="PF13499">
    <property type="entry name" value="EF-hand_7"/>
    <property type="match status" value="1"/>
</dbReference>
<dbReference type="SMART" id="SM00054">
    <property type="entry name" value="EFh"/>
    <property type="match status" value="2"/>
</dbReference>
<dbReference type="OrthoDB" id="422317at2759"/>
<keyword evidence="2" id="KW-0812">Transmembrane</keyword>
<feature type="non-terminal residue" evidence="4">
    <location>
        <position position="186"/>
    </location>
</feature>
<dbReference type="GO" id="GO:0005509">
    <property type="term" value="F:calcium ion binding"/>
    <property type="evidence" value="ECO:0007669"/>
    <property type="project" value="InterPro"/>
</dbReference>
<dbReference type="PROSITE" id="PS50222">
    <property type="entry name" value="EF_HAND_2"/>
    <property type="match status" value="1"/>
</dbReference>
<dbReference type="InterPro" id="IPR002048">
    <property type="entry name" value="EF_hand_dom"/>
</dbReference>
<comment type="caution">
    <text evidence="4">The sequence shown here is derived from an EMBL/GenBank/DDBJ whole genome shotgun (WGS) entry which is preliminary data.</text>
</comment>
<dbReference type="EMBL" id="CAMXCT010000796">
    <property type="protein sequence ID" value="CAI3983362.1"/>
    <property type="molecule type" value="Genomic_DNA"/>
</dbReference>
<evidence type="ECO:0000313" key="4">
    <source>
        <dbReference type="EMBL" id="CAI3983362.1"/>
    </source>
</evidence>
<organism evidence="4">
    <name type="scientific">Cladocopium goreaui</name>
    <dbReference type="NCBI Taxonomy" id="2562237"/>
    <lineage>
        <taxon>Eukaryota</taxon>
        <taxon>Sar</taxon>
        <taxon>Alveolata</taxon>
        <taxon>Dinophyceae</taxon>
        <taxon>Suessiales</taxon>
        <taxon>Symbiodiniaceae</taxon>
        <taxon>Cladocopium</taxon>
    </lineage>
</organism>
<sequence length="186" mass="21039">VTMDSIASIYIPLIKKKPELSSYFIALVIIVSIALMNLVTAVLVEGALDHARQEKEEDVKLSNSKFREMIPQLQSLFESLDTDKSGELQRTEIEAAEREKRAEIPADILDKASVASMTELFEKLDVDKSGSLKSAEFIEGCMNIFLLEIPVRDLMMMKMIRLVRSGVAHIEDEIRDLRRSIHHPDP</sequence>
<keyword evidence="2" id="KW-1133">Transmembrane helix</keyword>
<evidence type="ECO:0000259" key="3">
    <source>
        <dbReference type="PROSITE" id="PS50222"/>
    </source>
</evidence>
<evidence type="ECO:0000313" key="7">
    <source>
        <dbReference type="Proteomes" id="UP001152797"/>
    </source>
</evidence>
<evidence type="ECO:0000313" key="5">
    <source>
        <dbReference type="EMBL" id="CAL1136737.1"/>
    </source>
</evidence>
<dbReference type="Proteomes" id="UP001152797">
    <property type="component" value="Unassembled WGS sequence"/>
</dbReference>
<evidence type="ECO:0000256" key="2">
    <source>
        <dbReference type="SAM" id="Phobius"/>
    </source>
</evidence>
<feature type="domain" description="EF-hand" evidence="3">
    <location>
        <begin position="112"/>
        <end position="147"/>
    </location>
</feature>
<dbReference type="InterPro" id="IPR011992">
    <property type="entry name" value="EF-hand-dom_pair"/>
</dbReference>
<dbReference type="Gene3D" id="1.10.238.10">
    <property type="entry name" value="EF-hand"/>
    <property type="match status" value="1"/>
</dbReference>
<keyword evidence="2" id="KW-0472">Membrane</keyword>
<dbReference type="SUPFAM" id="SSF47473">
    <property type="entry name" value="EF-hand"/>
    <property type="match status" value="1"/>
</dbReference>
<evidence type="ECO:0000256" key="1">
    <source>
        <dbReference type="ARBA" id="ARBA00022837"/>
    </source>
</evidence>
<feature type="transmembrane region" description="Helical" evidence="2">
    <location>
        <begin position="20"/>
        <end position="44"/>
    </location>
</feature>
<dbReference type="EMBL" id="CAMXCT020000796">
    <property type="protein sequence ID" value="CAL1136737.1"/>
    <property type="molecule type" value="Genomic_DNA"/>
</dbReference>
<proteinExistence type="predicted"/>
<gene>
    <name evidence="4" type="ORF">C1SCF055_LOCUS10980</name>
</gene>
<keyword evidence="7" id="KW-1185">Reference proteome</keyword>
<dbReference type="AlphaFoldDB" id="A0A9P1FR22"/>